<name>A0A5B9EHT6_9BACT</name>
<evidence type="ECO:0000256" key="1">
    <source>
        <dbReference type="SAM" id="MobiDB-lite"/>
    </source>
</evidence>
<protein>
    <submittedName>
        <fullName evidence="2">VWA domain-containing protein</fullName>
    </submittedName>
</protein>
<dbReference type="SUPFAM" id="SSF53300">
    <property type="entry name" value="vWA-like"/>
    <property type="match status" value="1"/>
</dbReference>
<dbReference type="Proteomes" id="UP000321820">
    <property type="component" value="Chromosome"/>
</dbReference>
<dbReference type="NCBIfam" id="TIGR03436">
    <property type="entry name" value="acidobact_VWFA"/>
    <property type="match status" value="1"/>
</dbReference>
<dbReference type="KEGG" id="talb:FTW19_24845"/>
<reference evidence="2 3" key="1">
    <citation type="submission" date="2019-08" db="EMBL/GenBank/DDBJ databases">
        <title>Complete genome sequence of Terriglobus albidus strain ORNL.</title>
        <authorList>
            <person name="Podar M."/>
        </authorList>
    </citation>
    <scope>NUCLEOTIDE SEQUENCE [LARGE SCALE GENOMIC DNA]</scope>
    <source>
        <strain evidence="2 3">ORNL</strain>
    </source>
</reference>
<dbReference type="InterPro" id="IPR017802">
    <property type="entry name" value="VWFA-rel_acidobac-type"/>
</dbReference>
<dbReference type="InterPro" id="IPR036465">
    <property type="entry name" value="vWFA_dom_sf"/>
</dbReference>
<dbReference type="Gene3D" id="3.40.50.410">
    <property type="entry name" value="von Willebrand factor, type A domain"/>
    <property type="match status" value="1"/>
</dbReference>
<sequence length="416" mass="45956">MAVALAGQQSATQSAQQQAIPDAPSAAPSPIFSGIAPGKGTVPDAPKPANENQIPQAAKPAVPDDNPGPPPDLPAPGEAPQYILRTNVNFVQVPFTVKDKKGNLVYGLTWRDVRVYENNLRQDPKVFLVDPLPLSIALVIDQSLPYNVMEKVNSSLGALPGAFTPQDEVAVFTYNNGTKKQTDFTGSQSARLPAILERSKSKGREVDLYDNSGPLAQTTTINGRQFDANTSPRRNQQGMTLTIPKEQHTLNDAILAAAEELSTRPKDRRRMIYVISDGKEYGSNAKFAEVRRYLQTNQISVWGTLVGDSAAWGLGWIEKFHMPLMMQDNILPKYVNSTGGTLYSEWRQRAIEDSFAEIGRTMRAQYTIGYYSKNFMDGKYRSIEVRVLRPNLTVTAKEGFIPSLRDARENTPTRVR</sequence>
<accession>A0A5B9EHT6</accession>
<evidence type="ECO:0000313" key="2">
    <source>
        <dbReference type="EMBL" id="QEE31532.1"/>
    </source>
</evidence>
<feature type="compositionally biased region" description="Low complexity" evidence="1">
    <location>
        <begin position="1"/>
        <end position="36"/>
    </location>
</feature>
<dbReference type="OrthoDB" id="109949at2"/>
<dbReference type="EMBL" id="CP042806">
    <property type="protein sequence ID" value="QEE31532.1"/>
    <property type="molecule type" value="Genomic_DNA"/>
</dbReference>
<dbReference type="AlphaFoldDB" id="A0A5B9EHT6"/>
<gene>
    <name evidence="2" type="ORF">FTW19_24845</name>
</gene>
<keyword evidence="3" id="KW-1185">Reference proteome</keyword>
<proteinExistence type="predicted"/>
<evidence type="ECO:0000313" key="3">
    <source>
        <dbReference type="Proteomes" id="UP000321820"/>
    </source>
</evidence>
<feature type="region of interest" description="Disordered" evidence="1">
    <location>
        <begin position="1"/>
        <end position="79"/>
    </location>
</feature>
<organism evidence="2 3">
    <name type="scientific">Terriglobus albidus</name>
    <dbReference type="NCBI Taxonomy" id="1592106"/>
    <lineage>
        <taxon>Bacteria</taxon>
        <taxon>Pseudomonadati</taxon>
        <taxon>Acidobacteriota</taxon>
        <taxon>Terriglobia</taxon>
        <taxon>Terriglobales</taxon>
        <taxon>Acidobacteriaceae</taxon>
        <taxon>Terriglobus</taxon>
    </lineage>
</organism>